<sequence length="193" mass="21437">MGTERKDFNYLTTSGESCLASLSRLYMISGESTVNPEWILVDAVTAVEVHVDRTIESLVADSGISSIPIGRAFLSRYAEDMSRTWDARYQWLADGFGVKVGIEKIRQDFQVLVECRNAIVHGSGHLTRRQQSGLGKFIQLRKQLKSVLDVGVHGTVIVFSRDSAQFSLRVASSFVHGFDRTVLESSHQQGSQV</sequence>
<organism evidence="1 2">
    <name type="scientific">Streptomyces europaeiscabiei</name>
    <dbReference type="NCBI Taxonomy" id="146819"/>
    <lineage>
        <taxon>Bacteria</taxon>
        <taxon>Bacillati</taxon>
        <taxon>Actinomycetota</taxon>
        <taxon>Actinomycetes</taxon>
        <taxon>Kitasatosporales</taxon>
        <taxon>Streptomycetaceae</taxon>
        <taxon>Streptomyces</taxon>
    </lineage>
</organism>
<dbReference type="EMBL" id="JARAWN010000242">
    <property type="protein sequence ID" value="MDX3133914.1"/>
    <property type="molecule type" value="Genomic_DNA"/>
</dbReference>
<dbReference type="Proteomes" id="UP001273589">
    <property type="component" value="Unassembled WGS sequence"/>
</dbReference>
<evidence type="ECO:0008006" key="3">
    <source>
        <dbReference type="Google" id="ProtNLM"/>
    </source>
</evidence>
<reference evidence="1" key="1">
    <citation type="journal article" date="2023" name="Microb. Genom.">
        <title>Mesoterricola silvestris gen. nov., sp. nov., Mesoterricola sediminis sp. nov., Geothrix oryzae sp. nov., Geothrix edaphica sp. nov., Geothrix rubra sp. nov., and Geothrix limicola sp. nov., six novel members of Acidobacteriota isolated from soils.</title>
        <authorList>
            <person name="Weisberg A.J."/>
            <person name="Pearce E."/>
            <person name="Kramer C.G."/>
            <person name="Chang J.H."/>
            <person name="Clarke C.R."/>
        </authorList>
    </citation>
    <scope>NUCLEOTIDE SEQUENCE</scope>
    <source>
        <strain evidence="1">ND06-05F</strain>
    </source>
</reference>
<gene>
    <name evidence="1" type="ORF">PV367_29960</name>
</gene>
<proteinExistence type="predicted"/>
<name>A0AAJ2PV17_9ACTN</name>
<dbReference type="AlphaFoldDB" id="A0AAJ2PV17"/>
<accession>A0AAJ2PV17</accession>
<protein>
    <recommendedName>
        <fullName evidence="3">RiboL-PSP-HEPN domain-containing protein</fullName>
    </recommendedName>
</protein>
<comment type="caution">
    <text evidence="1">The sequence shown here is derived from an EMBL/GenBank/DDBJ whole genome shotgun (WGS) entry which is preliminary data.</text>
</comment>
<evidence type="ECO:0000313" key="1">
    <source>
        <dbReference type="EMBL" id="MDX3133914.1"/>
    </source>
</evidence>
<dbReference type="RefSeq" id="WP_319695785.1">
    <property type="nucleotide sequence ID" value="NZ_JARAWN010000242.1"/>
</dbReference>
<evidence type="ECO:0000313" key="2">
    <source>
        <dbReference type="Proteomes" id="UP001273589"/>
    </source>
</evidence>